<feature type="region of interest" description="Disordered" evidence="1">
    <location>
        <begin position="303"/>
        <end position="326"/>
    </location>
</feature>
<evidence type="ECO:0000313" key="3">
    <source>
        <dbReference type="Proteomes" id="UP000247409"/>
    </source>
</evidence>
<sequence>MKVKNIFNPAVNLDNPAAIAKFVQKLDLDNGQLSSIAHLVRGDFAQIDALASYIHSITGKDTAAPHDTSETSQANTTTKEATTNECPSTVSYAQVVEQHLPKKATPRPSRLPICEPNYSPGENYFDSQAFTLSKKGRTRIYRAEMETVSHEPKAFALLQTSADHDALKNPFSITRCLAEAVIRQPLTLVKSPDPRKFLIHAHKSAVPFIAPAYKRFYKTALRKCGVSRLQKVNVTAVSDILDLFPQSSATVDLMNFTFKLRDEIKRLESPDTTCRPRYYFAESLSEHEKSCFEALKHRNPSCDLSPMLPKGPRAQARNNGDEETRSTHILHHRVNPSPETIITPHETNVKQHATPLNQSNEFPTATVPSPVTPQTIAQSSNNTVPMDVASPSDVQNSS</sequence>
<gene>
    <name evidence="2" type="ORF">BWQ96_02209</name>
</gene>
<reference evidence="2 3" key="1">
    <citation type="journal article" date="2018" name="Mol. Biol. Evol.">
        <title>Analysis of the draft genome of the red seaweed Gracilariopsis chorda provides insights into genome size evolution in Rhodophyta.</title>
        <authorList>
            <person name="Lee J."/>
            <person name="Yang E.C."/>
            <person name="Graf L."/>
            <person name="Yang J.H."/>
            <person name="Qiu H."/>
            <person name="Zel Zion U."/>
            <person name="Chan C.X."/>
            <person name="Stephens T.G."/>
            <person name="Weber A.P.M."/>
            <person name="Boo G.H."/>
            <person name="Boo S.M."/>
            <person name="Kim K.M."/>
            <person name="Shin Y."/>
            <person name="Jung M."/>
            <person name="Lee S.J."/>
            <person name="Yim H.S."/>
            <person name="Lee J.H."/>
            <person name="Bhattacharya D."/>
            <person name="Yoon H.S."/>
        </authorList>
    </citation>
    <scope>NUCLEOTIDE SEQUENCE [LARGE SCALE GENOMIC DNA]</scope>
    <source>
        <strain evidence="2 3">SKKU-2015</strain>
        <tissue evidence="2">Whole body</tissue>
    </source>
</reference>
<evidence type="ECO:0000313" key="2">
    <source>
        <dbReference type="EMBL" id="PXF48018.1"/>
    </source>
</evidence>
<feature type="region of interest" description="Disordered" evidence="1">
    <location>
        <begin position="60"/>
        <end position="84"/>
    </location>
</feature>
<proteinExistence type="predicted"/>
<dbReference type="AlphaFoldDB" id="A0A2V3J0W2"/>
<evidence type="ECO:0000256" key="1">
    <source>
        <dbReference type="SAM" id="MobiDB-lite"/>
    </source>
</evidence>
<organism evidence="2 3">
    <name type="scientific">Gracilariopsis chorda</name>
    <dbReference type="NCBI Taxonomy" id="448386"/>
    <lineage>
        <taxon>Eukaryota</taxon>
        <taxon>Rhodophyta</taxon>
        <taxon>Florideophyceae</taxon>
        <taxon>Rhodymeniophycidae</taxon>
        <taxon>Gracilariales</taxon>
        <taxon>Gracilariaceae</taxon>
        <taxon>Gracilariopsis</taxon>
    </lineage>
</organism>
<dbReference type="Proteomes" id="UP000247409">
    <property type="component" value="Unassembled WGS sequence"/>
</dbReference>
<feature type="compositionally biased region" description="Low complexity" evidence="1">
    <location>
        <begin position="74"/>
        <end position="84"/>
    </location>
</feature>
<dbReference type="EMBL" id="NBIV01000017">
    <property type="protein sequence ID" value="PXF48018.1"/>
    <property type="molecule type" value="Genomic_DNA"/>
</dbReference>
<name>A0A2V3J0W2_9FLOR</name>
<protein>
    <submittedName>
        <fullName evidence="2">Uncharacterized protein</fullName>
    </submittedName>
</protein>
<keyword evidence="3" id="KW-1185">Reference proteome</keyword>
<feature type="compositionally biased region" description="Polar residues" evidence="1">
    <location>
        <begin position="358"/>
        <end position="384"/>
    </location>
</feature>
<dbReference type="OrthoDB" id="11094at2759"/>
<comment type="caution">
    <text evidence="2">The sequence shown here is derived from an EMBL/GenBank/DDBJ whole genome shotgun (WGS) entry which is preliminary data.</text>
</comment>
<accession>A0A2V3J0W2</accession>
<feature type="region of interest" description="Disordered" evidence="1">
    <location>
        <begin position="358"/>
        <end position="398"/>
    </location>
</feature>